<organism evidence="4 5">
    <name type="scientific">Capnocytophaga sputigena</name>
    <dbReference type="NCBI Taxonomy" id="1019"/>
    <lineage>
        <taxon>Bacteria</taxon>
        <taxon>Pseudomonadati</taxon>
        <taxon>Bacteroidota</taxon>
        <taxon>Flavobacteriia</taxon>
        <taxon>Flavobacteriales</taxon>
        <taxon>Flavobacteriaceae</taxon>
        <taxon>Capnocytophaga</taxon>
    </lineage>
</organism>
<feature type="transmembrane region" description="Helical" evidence="2">
    <location>
        <begin position="142"/>
        <end position="159"/>
    </location>
</feature>
<dbReference type="Gene3D" id="3.40.50.300">
    <property type="entry name" value="P-loop containing nucleotide triphosphate hydrolases"/>
    <property type="match status" value="1"/>
</dbReference>
<evidence type="ECO:0000259" key="3">
    <source>
        <dbReference type="Pfam" id="PF20693"/>
    </source>
</evidence>
<reference evidence="5" key="1">
    <citation type="submission" date="2017-06" db="EMBL/GenBank/DDBJ databases">
        <title>Capnocytophaga spp. assemblies.</title>
        <authorList>
            <person name="Gulvik C.A."/>
        </authorList>
    </citation>
    <scope>NUCLEOTIDE SEQUENCE [LARGE SCALE GENOMIC DNA]</scope>
    <source>
        <strain evidence="5">H4486</strain>
    </source>
</reference>
<name>A0A250F036_CAPSP</name>
<sequence>MKKLLNLFKCENKKEVLYISLAPKVITEESEKEKIKPYLDSLIKAINTKDVNNIAITGSYGSGKSTILKTFQEECKSYFRFLNVSLASFNKINNKSSKDSEKLERLLEISILQQIIYSVSPNKIPNSHFKRILNIPLWRKRIIAFLITLWVLCLLLFWKNNYIEIVNPNNWSIYKNLEWIGIIISIITFIGFSFLSYKIIDLFRNSKISRVSIQGEIELNNNENEDKSIFNQYLDEIIYFFQKTKYNILIIEDLDRFENTNIFTKLREINILLNNSNLIKEKISFIYAISDDFFTDKKERVKFFEYMIPIIPFINYSNAEEQLKKLIKDSGLEENIFSDDFISDITPFIDDIDMRLLVNIFQEFLVYKDIVGKINPVNEQLFAIITYKNIDPEDFNRLGSKQGKLFSLLNNKDEYIKNFIKDIEKQIEEKEEIIKKINNEYFESIEDLKKVYLFHIFKKIISFEGSDIQIALKNFDSIIRDGIVKYNYIDDSYYNASRRESDYSFNFSEIEKQVNSNLSYEERKELIQNKQNDEVKRIKDEIQELQRQKKAIKNWSLKEIFKEDVVDINDYIPLRTEQEGSIVNRLLRNLITQGYINENYIDYISLFHEGTISQKDKAFEVKVKSREMSEFNYKLEKVEGVVKKIGEKYFERKEIFNFDILDFLLVNQSIYNSKYKLFMKLLCNESETSLRFINEYIAQREDKKNFLTALLKEWPGLCEYIFEKSNYSITEKYELFEQILLCVEDIKEFLQIQGKDLIKKMVENDVMYLYKPENNNPFESQAEDLLNLLEVKIKKIEKPEDGYKYLYGTICFKNYYKITEANISLILKEFGRVENFKEVNYTVISKSTHKPLKDYINSNIQEYIKEVYLKLPDAQQEDEYKFKELLKNEVLGEEIKVKIIEKVETSISELKDLKSLPIKKALLENKKVLPTWENIEDYYKSCQNSLEEELIKFLNNNDVYSALSDKKINASYKDLESDILVCNDISDEAYHKIIESIESVYKELDFKDLSENKVDYLLEARKLSMSESNYYTLRMSFPNKHIILVENYFDSFLENIDNFEVDEEDVSLILNSKKISIEQKLTYISEIEEEFILKDNSISKKIAELIISKSYKIDFPYEVIESLYKNIVKEEDKIKLIILYNKDIDNEEMKELVGGIGQEYEKLFLPKRRPCFQDTEDNEALLKILYDRELIKKYKKEKNKIRAVAFYQ</sequence>
<keyword evidence="2" id="KW-0812">Transmembrane</keyword>
<evidence type="ECO:0000256" key="2">
    <source>
        <dbReference type="SAM" id="Phobius"/>
    </source>
</evidence>
<evidence type="ECO:0000313" key="5">
    <source>
        <dbReference type="Proteomes" id="UP000217334"/>
    </source>
</evidence>
<dbReference type="AlphaFoldDB" id="A0A250F036"/>
<dbReference type="Pfam" id="PF20693">
    <property type="entry name" value="YobI-ATPase"/>
    <property type="match status" value="1"/>
</dbReference>
<feature type="domain" description="YobI-like P-loop NTPase" evidence="3">
    <location>
        <begin position="38"/>
        <end position="405"/>
    </location>
</feature>
<dbReference type="InterPro" id="IPR048428">
    <property type="entry name" value="YobI-NTPase"/>
</dbReference>
<dbReference type="SUPFAM" id="SSF52540">
    <property type="entry name" value="P-loop containing nucleoside triphosphate hydrolases"/>
    <property type="match status" value="1"/>
</dbReference>
<dbReference type="EMBL" id="CP022383">
    <property type="protein sequence ID" value="ATA78509.1"/>
    <property type="molecule type" value="Genomic_DNA"/>
</dbReference>
<dbReference type="Proteomes" id="UP000217334">
    <property type="component" value="Chromosome"/>
</dbReference>
<protein>
    <recommendedName>
        <fullName evidence="3">YobI-like P-loop NTPase domain-containing protein</fullName>
    </recommendedName>
</protein>
<proteinExistence type="predicted"/>
<keyword evidence="2" id="KW-0472">Membrane</keyword>
<feature type="transmembrane region" description="Helical" evidence="2">
    <location>
        <begin position="179"/>
        <end position="200"/>
    </location>
</feature>
<accession>A0A250F036</accession>
<feature type="coiled-coil region" evidence="1">
    <location>
        <begin position="528"/>
        <end position="558"/>
    </location>
</feature>
<evidence type="ECO:0000256" key="1">
    <source>
        <dbReference type="SAM" id="Coils"/>
    </source>
</evidence>
<dbReference type="InterPro" id="IPR027417">
    <property type="entry name" value="P-loop_NTPase"/>
</dbReference>
<keyword evidence="1" id="KW-0175">Coiled coil</keyword>
<evidence type="ECO:0000313" key="4">
    <source>
        <dbReference type="EMBL" id="ATA78509.1"/>
    </source>
</evidence>
<keyword evidence="2" id="KW-1133">Transmembrane helix</keyword>
<dbReference type="RefSeq" id="WP_095900675.1">
    <property type="nucleotide sequence ID" value="NZ_CP022383.1"/>
</dbReference>
<gene>
    <name evidence="4" type="ORF">CGC59_01930</name>
</gene>